<dbReference type="GO" id="GO:0015935">
    <property type="term" value="C:small ribosomal subunit"/>
    <property type="evidence" value="ECO:0007669"/>
    <property type="project" value="TreeGrafter"/>
</dbReference>
<dbReference type="PANTHER" id="PTHR12919">
    <property type="entry name" value="30S RIBOSOMAL PROTEIN S16"/>
    <property type="match status" value="1"/>
</dbReference>
<dbReference type="GO" id="GO:0006412">
    <property type="term" value="P:translation"/>
    <property type="evidence" value="ECO:0007669"/>
    <property type="project" value="UniProtKB-UniRule"/>
</dbReference>
<dbReference type="NCBIfam" id="TIGR00002">
    <property type="entry name" value="S16"/>
    <property type="match status" value="1"/>
</dbReference>
<protein>
    <recommendedName>
        <fullName evidence="3">Small ribosomal subunit protein bS16</fullName>
    </recommendedName>
</protein>
<evidence type="ECO:0000256" key="1">
    <source>
        <dbReference type="ARBA" id="ARBA00022980"/>
    </source>
</evidence>
<dbReference type="HAMAP" id="MF_00385">
    <property type="entry name" value="Ribosomal_bS16"/>
    <property type="match status" value="1"/>
</dbReference>
<evidence type="ECO:0000256" key="2">
    <source>
        <dbReference type="ARBA" id="ARBA00023274"/>
    </source>
</evidence>
<dbReference type="InterPro" id="IPR000307">
    <property type="entry name" value="Ribosomal_bS16"/>
</dbReference>
<dbReference type="GO" id="GO:0003735">
    <property type="term" value="F:structural constituent of ribosome"/>
    <property type="evidence" value="ECO:0007669"/>
    <property type="project" value="InterPro"/>
</dbReference>
<dbReference type="InterPro" id="IPR023803">
    <property type="entry name" value="Ribosomal_bS16_dom_sf"/>
</dbReference>
<comment type="similarity">
    <text evidence="3">Belongs to the bacterial ribosomal protein bS16 family.</text>
</comment>
<dbReference type="AlphaFoldDB" id="A0A1G6ALG7"/>
<dbReference type="PANTHER" id="PTHR12919:SF20">
    <property type="entry name" value="SMALL RIBOSOMAL SUBUNIT PROTEIN BS16M"/>
    <property type="match status" value="1"/>
</dbReference>
<dbReference type="EMBL" id="FMXO01000002">
    <property type="protein sequence ID" value="SDB09227.1"/>
    <property type="molecule type" value="Genomic_DNA"/>
</dbReference>
<dbReference type="Proteomes" id="UP000198771">
    <property type="component" value="Unassembled WGS sequence"/>
</dbReference>
<evidence type="ECO:0000313" key="4">
    <source>
        <dbReference type="EMBL" id="SDB09227.1"/>
    </source>
</evidence>
<dbReference type="SUPFAM" id="SSF54565">
    <property type="entry name" value="Ribosomal protein S16"/>
    <property type="match status" value="1"/>
</dbReference>
<dbReference type="RefSeq" id="WP_092116807.1">
    <property type="nucleotide sequence ID" value="NZ_FMXO01000002.1"/>
</dbReference>
<dbReference type="STRING" id="617002.SAMN05660653_00462"/>
<evidence type="ECO:0000256" key="3">
    <source>
        <dbReference type="HAMAP-Rule" id="MF_00385"/>
    </source>
</evidence>
<dbReference type="OrthoDB" id="9807878at2"/>
<keyword evidence="5" id="KW-1185">Reference proteome</keyword>
<gene>
    <name evidence="3" type="primary">rpsP</name>
    <name evidence="4" type="ORF">SAMN05660653_00462</name>
</gene>
<dbReference type="GO" id="GO:0005737">
    <property type="term" value="C:cytoplasm"/>
    <property type="evidence" value="ECO:0007669"/>
    <property type="project" value="UniProtKB-ARBA"/>
</dbReference>
<dbReference type="Pfam" id="PF00886">
    <property type="entry name" value="Ribosomal_S16"/>
    <property type="match status" value="1"/>
</dbReference>
<dbReference type="Gene3D" id="3.30.1320.10">
    <property type="match status" value="1"/>
</dbReference>
<keyword evidence="2 3" id="KW-0687">Ribonucleoprotein</keyword>
<organism evidence="4 5">
    <name type="scientific">Desulfonatronum thiosulfatophilum</name>
    <dbReference type="NCBI Taxonomy" id="617002"/>
    <lineage>
        <taxon>Bacteria</taxon>
        <taxon>Pseudomonadati</taxon>
        <taxon>Thermodesulfobacteriota</taxon>
        <taxon>Desulfovibrionia</taxon>
        <taxon>Desulfovibrionales</taxon>
        <taxon>Desulfonatronaceae</taxon>
        <taxon>Desulfonatronum</taxon>
    </lineage>
</organism>
<name>A0A1G6ALG7_9BACT</name>
<reference evidence="4 5" key="1">
    <citation type="submission" date="2016-10" db="EMBL/GenBank/DDBJ databases">
        <authorList>
            <person name="de Groot N.N."/>
        </authorList>
    </citation>
    <scope>NUCLEOTIDE SEQUENCE [LARGE SCALE GENOMIC DNA]</scope>
    <source>
        <strain evidence="4 5">ASO4-2</strain>
    </source>
</reference>
<keyword evidence="1 3" id="KW-0689">Ribosomal protein</keyword>
<accession>A0A1G6ALG7</accession>
<sequence>MAMKIRLTRMGSKKKPFYRLVAVNSETRRDGRALDFLGYYNPMKEPNEIKIDTDKVRDWMAKGAKPSDTVRSLLRKAGYNETQA</sequence>
<proteinExistence type="inferred from homology"/>
<evidence type="ECO:0000313" key="5">
    <source>
        <dbReference type="Proteomes" id="UP000198771"/>
    </source>
</evidence>